<name>A0A9D1EW66_9BACT</name>
<dbReference type="InterPro" id="IPR051396">
    <property type="entry name" value="Bact_Antivir_Def_Nuclease"/>
</dbReference>
<gene>
    <name evidence="2" type="ORF">IAC10_00185</name>
</gene>
<protein>
    <submittedName>
        <fullName evidence="2">AAA family ATPase</fullName>
    </submittedName>
</protein>
<proteinExistence type="predicted"/>
<dbReference type="PANTHER" id="PTHR43581:SF4">
    <property type="entry name" value="ATP_GTP PHOSPHATASE"/>
    <property type="match status" value="1"/>
</dbReference>
<dbReference type="PANTHER" id="PTHR43581">
    <property type="entry name" value="ATP/GTP PHOSPHATASE"/>
    <property type="match status" value="1"/>
</dbReference>
<dbReference type="InterPro" id="IPR027417">
    <property type="entry name" value="P-loop_NTPase"/>
</dbReference>
<comment type="caution">
    <text evidence="2">The sequence shown here is derived from an EMBL/GenBank/DDBJ whole genome shotgun (WGS) entry which is preliminary data.</text>
</comment>
<reference evidence="2" key="2">
    <citation type="journal article" date="2021" name="PeerJ">
        <title>Extensive microbial diversity within the chicken gut microbiome revealed by metagenomics and culture.</title>
        <authorList>
            <person name="Gilroy R."/>
            <person name="Ravi A."/>
            <person name="Getino M."/>
            <person name="Pursley I."/>
            <person name="Horton D.L."/>
            <person name="Alikhan N.F."/>
            <person name="Baker D."/>
            <person name="Gharbi K."/>
            <person name="Hall N."/>
            <person name="Watson M."/>
            <person name="Adriaenssens E.M."/>
            <person name="Foster-Nyarko E."/>
            <person name="Jarju S."/>
            <person name="Secka A."/>
            <person name="Antonio M."/>
            <person name="Oren A."/>
            <person name="Chaudhuri R.R."/>
            <person name="La Ragione R."/>
            <person name="Hildebrand F."/>
            <person name="Pallen M.J."/>
        </authorList>
    </citation>
    <scope>NUCLEOTIDE SEQUENCE</scope>
    <source>
        <strain evidence="2">6276</strain>
    </source>
</reference>
<dbReference type="Proteomes" id="UP000823928">
    <property type="component" value="Unassembled WGS sequence"/>
</dbReference>
<dbReference type="Gene3D" id="3.40.50.300">
    <property type="entry name" value="P-loop containing nucleotide triphosphate hydrolases"/>
    <property type="match status" value="1"/>
</dbReference>
<sequence>METNQRTAKIPNDFTNLSEKFFSLGQSDYYYENIKNLGDSLRIDILEALNDIAYNNELYKKVKGLNVTRVSLMREVNDFMIKQQFSRIAHGKARLTEYDIEYTYPTTHMENPPVLTFRVMPDSNPPTNIHVIIGRNNVGKTYLIKNIIKSIYLDSPNNEFGILKSSNSLTGRLNAANGRNQAFANVLCVSFSPFDNYEDIITIAKRKSMPFNHIGLTAGDLNEILTRDFAQSLIQCQKSEYKISLLKKAIEILETDPIFERSNIKPLIIISRDDRDDVQKEEAIKLFKRLSSGHQVIILTLTRLVECITEKSLVILDEPENHLHPPLLAAFVRALSELLIDRNGVAVIATHSPVILQEVPRSCVWKINRIGNEVAISRLEIESFGATIGALTREVFGLEVTKSGFHKMLEDEVSKGKSYGEILESFNNELGDEARLLLSTLLQIRD</sequence>
<dbReference type="GO" id="GO:0005524">
    <property type="term" value="F:ATP binding"/>
    <property type="evidence" value="ECO:0007669"/>
    <property type="project" value="InterPro"/>
</dbReference>
<dbReference type="InterPro" id="IPR003959">
    <property type="entry name" value="ATPase_AAA_core"/>
</dbReference>
<accession>A0A9D1EW66</accession>
<feature type="domain" description="ATPase AAA-type core" evidence="1">
    <location>
        <begin position="266"/>
        <end position="356"/>
    </location>
</feature>
<evidence type="ECO:0000259" key="1">
    <source>
        <dbReference type="Pfam" id="PF13304"/>
    </source>
</evidence>
<evidence type="ECO:0000313" key="2">
    <source>
        <dbReference type="EMBL" id="HIS35035.1"/>
    </source>
</evidence>
<organism evidence="2 3">
    <name type="scientific">Candidatus Scatousia excrementigallinarum</name>
    <dbReference type="NCBI Taxonomy" id="2840935"/>
    <lineage>
        <taxon>Bacteria</taxon>
        <taxon>Candidatus Scatousia</taxon>
    </lineage>
</organism>
<dbReference type="Pfam" id="PF13304">
    <property type="entry name" value="AAA_21"/>
    <property type="match status" value="1"/>
</dbReference>
<dbReference type="AlphaFoldDB" id="A0A9D1EW66"/>
<evidence type="ECO:0000313" key="3">
    <source>
        <dbReference type="Proteomes" id="UP000823928"/>
    </source>
</evidence>
<reference evidence="2" key="1">
    <citation type="submission" date="2020-10" db="EMBL/GenBank/DDBJ databases">
        <authorList>
            <person name="Gilroy R."/>
        </authorList>
    </citation>
    <scope>NUCLEOTIDE SEQUENCE</scope>
    <source>
        <strain evidence="2">6276</strain>
    </source>
</reference>
<dbReference type="GO" id="GO:0016887">
    <property type="term" value="F:ATP hydrolysis activity"/>
    <property type="evidence" value="ECO:0007669"/>
    <property type="project" value="InterPro"/>
</dbReference>
<dbReference type="SUPFAM" id="SSF52540">
    <property type="entry name" value="P-loop containing nucleoside triphosphate hydrolases"/>
    <property type="match status" value="1"/>
</dbReference>
<dbReference type="EMBL" id="DVIU01000005">
    <property type="protein sequence ID" value="HIS35035.1"/>
    <property type="molecule type" value="Genomic_DNA"/>
</dbReference>